<evidence type="ECO:0000256" key="5">
    <source>
        <dbReference type="ARBA" id="ARBA00022692"/>
    </source>
</evidence>
<gene>
    <name evidence="8" type="primary">corA</name>
    <name evidence="10" type="ORF">BSZ36_03880</name>
</gene>
<keyword evidence="6 8" id="KW-1133">Transmembrane helix</keyword>
<comment type="subcellular location">
    <subcellularLocation>
        <location evidence="1">Cell membrane</location>
        <topology evidence="1">Multi-pass membrane protein</topology>
    </subcellularLocation>
    <subcellularLocation>
        <location evidence="8">Membrane</location>
        <topology evidence="8">Multi-pass membrane protein</topology>
    </subcellularLocation>
</comment>
<name>A0A259U3J0_9BACT</name>
<dbReference type="AlphaFoldDB" id="A0A259U3J0"/>
<dbReference type="PANTHER" id="PTHR46494:SF1">
    <property type="entry name" value="CORA FAMILY METAL ION TRANSPORTER (EUROFUNG)"/>
    <property type="match status" value="1"/>
</dbReference>
<keyword evidence="4 8" id="KW-1003">Cell membrane</keyword>
<feature type="transmembrane region" description="Helical" evidence="8">
    <location>
        <begin position="292"/>
        <end position="312"/>
    </location>
</feature>
<keyword evidence="5 8" id="KW-0812">Transmembrane</keyword>
<evidence type="ECO:0000313" key="11">
    <source>
        <dbReference type="Proteomes" id="UP000216446"/>
    </source>
</evidence>
<evidence type="ECO:0000256" key="4">
    <source>
        <dbReference type="ARBA" id="ARBA00022475"/>
    </source>
</evidence>
<dbReference type="GO" id="GO:0015095">
    <property type="term" value="F:magnesium ion transmembrane transporter activity"/>
    <property type="evidence" value="ECO:0007669"/>
    <property type="project" value="UniProtKB-UniRule"/>
</dbReference>
<dbReference type="Gene3D" id="1.20.58.340">
    <property type="entry name" value="Magnesium transport protein CorA, transmembrane region"/>
    <property type="match status" value="2"/>
</dbReference>
<dbReference type="CDD" id="cd12828">
    <property type="entry name" value="TmCorA-like_1"/>
    <property type="match status" value="1"/>
</dbReference>
<dbReference type="GO" id="GO:0015087">
    <property type="term" value="F:cobalt ion transmembrane transporter activity"/>
    <property type="evidence" value="ECO:0007669"/>
    <property type="project" value="UniProtKB-UniRule"/>
</dbReference>
<dbReference type="SUPFAM" id="SSF143865">
    <property type="entry name" value="CorA soluble domain-like"/>
    <property type="match status" value="1"/>
</dbReference>
<dbReference type="InParanoid" id="A0A259U3J0"/>
<dbReference type="Gene3D" id="3.30.460.20">
    <property type="entry name" value="CorA soluble domain-like"/>
    <property type="match status" value="1"/>
</dbReference>
<dbReference type="InterPro" id="IPR045863">
    <property type="entry name" value="CorA_TM1_TM2"/>
</dbReference>
<dbReference type="InterPro" id="IPR004488">
    <property type="entry name" value="Mg/Co-transport_prot_CorA"/>
</dbReference>
<evidence type="ECO:0000256" key="7">
    <source>
        <dbReference type="ARBA" id="ARBA00023136"/>
    </source>
</evidence>
<dbReference type="Proteomes" id="UP000216446">
    <property type="component" value="Unassembled WGS sequence"/>
</dbReference>
<comment type="caution">
    <text evidence="10">The sequence shown here is derived from an EMBL/GenBank/DDBJ whole genome shotgun (WGS) entry which is preliminary data.</text>
</comment>
<evidence type="ECO:0000256" key="8">
    <source>
        <dbReference type="RuleBase" id="RU362010"/>
    </source>
</evidence>
<dbReference type="InterPro" id="IPR045861">
    <property type="entry name" value="CorA_cytoplasmic_dom"/>
</dbReference>
<dbReference type="GO" id="GO:0050897">
    <property type="term" value="F:cobalt ion binding"/>
    <property type="evidence" value="ECO:0007669"/>
    <property type="project" value="TreeGrafter"/>
</dbReference>
<proteinExistence type="inferred from homology"/>
<dbReference type="Pfam" id="PF01544">
    <property type="entry name" value="CorA"/>
    <property type="match status" value="1"/>
</dbReference>
<accession>A0A259U3J0</accession>
<dbReference type="NCBIfam" id="TIGR00383">
    <property type="entry name" value="corA"/>
    <property type="match status" value="1"/>
</dbReference>
<evidence type="ECO:0000256" key="6">
    <source>
        <dbReference type="ARBA" id="ARBA00022989"/>
    </source>
</evidence>
<keyword evidence="8" id="KW-0406">Ion transport</keyword>
<evidence type="ECO:0000313" key="10">
    <source>
        <dbReference type="EMBL" id="OZC04575.1"/>
    </source>
</evidence>
<feature type="region of interest" description="Disordered" evidence="9">
    <location>
        <begin position="1"/>
        <end position="23"/>
    </location>
</feature>
<dbReference type="GO" id="GO:0005886">
    <property type="term" value="C:plasma membrane"/>
    <property type="evidence" value="ECO:0007669"/>
    <property type="project" value="UniProtKB-SubCell"/>
</dbReference>
<comment type="similarity">
    <text evidence="2 8">Belongs to the CorA metal ion transporter (MIT) (TC 1.A.35) family.</text>
</comment>
<dbReference type="GO" id="GO:0000287">
    <property type="term" value="F:magnesium ion binding"/>
    <property type="evidence" value="ECO:0007669"/>
    <property type="project" value="TreeGrafter"/>
</dbReference>
<keyword evidence="11" id="KW-1185">Reference proteome</keyword>
<sequence length="350" mass="38190">MVESQNRNAGRPAGTLVEHPDAEPARAEVRHFTADWAEAKTVGQIGTPEALALRRLASGEGTTWINVDSVRDAKAIRALGEAFGLHPLVQEDLGHTNQRPKLEVYGEQAFVVTRMVLPETGTVEQVAFVLGPGYLLSFQEAAGDVFDPVRQRIETEGSRLRGEGEDYLLYALLDLIVDAAFATVEKLGDATEALEEAVLGTPGPTVRGAIAGLRREILVVRRAVWPLREVVASLARAESDLVTDKTRLFLRDVQDHVVQAADALESLRDVLAGVSDLYLSAVSARQNEVMKALTVIGAVFLPITFLTGLYGMNFENMPELAMPHAYPIFLVVLAVISLGTLLVFRTKRWL</sequence>
<evidence type="ECO:0000256" key="9">
    <source>
        <dbReference type="SAM" id="MobiDB-lite"/>
    </source>
</evidence>
<keyword evidence="7 8" id="KW-0472">Membrane</keyword>
<dbReference type="PANTHER" id="PTHR46494">
    <property type="entry name" value="CORA FAMILY METAL ION TRANSPORTER (EUROFUNG)"/>
    <property type="match status" value="1"/>
</dbReference>
<keyword evidence="8" id="KW-0460">Magnesium</keyword>
<dbReference type="EMBL" id="MQWB01000001">
    <property type="protein sequence ID" value="OZC04575.1"/>
    <property type="molecule type" value="Genomic_DNA"/>
</dbReference>
<evidence type="ECO:0000256" key="3">
    <source>
        <dbReference type="ARBA" id="ARBA00022448"/>
    </source>
</evidence>
<organism evidence="10 11">
    <name type="scientific">Rubricoccus marinus</name>
    <dbReference type="NCBI Taxonomy" id="716817"/>
    <lineage>
        <taxon>Bacteria</taxon>
        <taxon>Pseudomonadati</taxon>
        <taxon>Rhodothermota</taxon>
        <taxon>Rhodothermia</taxon>
        <taxon>Rhodothermales</taxon>
        <taxon>Rubricoccaceae</taxon>
        <taxon>Rubricoccus</taxon>
    </lineage>
</organism>
<dbReference type="SUPFAM" id="SSF144083">
    <property type="entry name" value="Magnesium transport protein CorA, transmembrane region"/>
    <property type="match status" value="1"/>
</dbReference>
<dbReference type="FunFam" id="1.20.58.340:FF:000012">
    <property type="entry name" value="Magnesium transport protein CorA"/>
    <property type="match status" value="1"/>
</dbReference>
<dbReference type="FunCoup" id="A0A259U3J0">
    <property type="interactions" value="173"/>
</dbReference>
<dbReference type="InterPro" id="IPR002523">
    <property type="entry name" value="MgTranspt_CorA/ZnTranspt_ZntB"/>
</dbReference>
<evidence type="ECO:0000256" key="1">
    <source>
        <dbReference type="ARBA" id="ARBA00004651"/>
    </source>
</evidence>
<reference evidence="10 11" key="1">
    <citation type="submission" date="2016-11" db="EMBL/GenBank/DDBJ databases">
        <title>Study of marine rhodopsin-containing bacteria.</title>
        <authorList>
            <person name="Yoshizawa S."/>
            <person name="Kumagai Y."/>
            <person name="Kogure K."/>
        </authorList>
    </citation>
    <scope>NUCLEOTIDE SEQUENCE [LARGE SCALE GENOMIC DNA]</scope>
    <source>
        <strain evidence="10 11">SG-29</strain>
    </source>
</reference>
<evidence type="ECO:0000256" key="2">
    <source>
        <dbReference type="ARBA" id="ARBA00009765"/>
    </source>
</evidence>
<comment type="function">
    <text evidence="8">Mediates influx of magnesium ions.</text>
</comment>
<feature type="transmembrane region" description="Helical" evidence="8">
    <location>
        <begin position="324"/>
        <end position="344"/>
    </location>
</feature>
<protein>
    <recommendedName>
        <fullName evidence="8">Magnesium transport protein CorA</fullName>
    </recommendedName>
</protein>
<keyword evidence="3 8" id="KW-0813">Transport</keyword>